<dbReference type="PROSITE" id="PS51257">
    <property type="entry name" value="PROKAR_LIPOPROTEIN"/>
    <property type="match status" value="1"/>
</dbReference>
<dbReference type="RefSeq" id="WP_343789542.1">
    <property type="nucleotide sequence ID" value="NZ_BAAAFH010000022.1"/>
</dbReference>
<proteinExistence type="predicted"/>
<feature type="signal peptide" evidence="1">
    <location>
        <begin position="1"/>
        <end position="19"/>
    </location>
</feature>
<name>A0ABN1MTJ9_9FLAO</name>
<evidence type="ECO:0000313" key="3">
    <source>
        <dbReference type="Proteomes" id="UP001501126"/>
    </source>
</evidence>
<accession>A0ABN1MTJ9</accession>
<evidence type="ECO:0000313" key="2">
    <source>
        <dbReference type="EMBL" id="GAA0876528.1"/>
    </source>
</evidence>
<keyword evidence="3" id="KW-1185">Reference proteome</keyword>
<dbReference type="Proteomes" id="UP001501126">
    <property type="component" value="Unassembled WGS sequence"/>
</dbReference>
<organism evidence="2 3">
    <name type="scientific">Wandonia haliotis</name>
    <dbReference type="NCBI Taxonomy" id="574963"/>
    <lineage>
        <taxon>Bacteria</taxon>
        <taxon>Pseudomonadati</taxon>
        <taxon>Bacteroidota</taxon>
        <taxon>Flavobacteriia</taxon>
        <taxon>Flavobacteriales</taxon>
        <taxon>Crocinitomicaceae</taxon>
        <taxon>Wandonia</taxon>
    </lineage>
</organism>
<reference evidence="2 3" key="1">
    <citation type="journal article" date="2019" name="Int. J. Syst. Evol. Microbiol.">
        <title>The Global Catalogue of Microorganisms (GCM) 10K type strain sequencing project: providing services to taxonomists for standard genome sequencing and annotation.</title>
        <authorList>
            <consortium name="The Broad Institute Genomics Platform"/>
            <consortium name="The Broad Institute Genome Sequencing Center for Infectious Disease"/>
            <person name="Wu L."/>
            <person name="Ma J."/>
        </authorList>
    </citation>
    <scope>NUCLEOTIDE SEQUENCE [LARGE SCALE GENOMIC DNA]</scope>
    <source>
        <strain evidence="2 3">JCM 16083</strain>
    </source>
</reference>
<feature type="chain" id="PRO_5045272605" description="Lipoprotein" evidence="1">
    <location>
        <begin position="20"/>
        <end position="487"/>
    </location>
</feature>
<gene>
    <name evidence="2" type="ORF">GCM10009118_29380</name>
</gene>
<evidence type="ECO:0008006" key="4">
    <source>
        <dbReference type="Google" id="ProtNLM"/>
    </source>
</evidence>
<dbReference type="EMBL" id="BAAAFH010000022">
    <property type="protein sequence ID" value="GAA0876528.1"/>
    <property type="molecule type" value="Genomic_DNA"/>
</dbReference>
<comment type="caution">
    <text evidence="2">The sequence shown here is derived from an EMBL/GenBank/DDBJ whole genome shotgun (WGS) entry which is preliminary data.</text>
</comment>
<sequence>MKKKTFLLIFAGFTTSLFLTSCTTEETQETEIIVENNYLSTTSSPDSLCLTDPSWFPHSQTPEPNEGNTSPFANSSTTNAIFHQWSWQKFLWLTKPDTNGTPLFLNPSKVHQISSKMDLITVPQGATVVLQDTQQAGSKQAVLTTNPDYNKSQKSETVYYSIHMNPIMYKHAIKFAKEIINKIIPDSNSVMFPVGSFELKVSWVPVDAIPEDKQADYFTTTAHLSTDNGKTFQNTTVALIGMHVVGVVENHPEFIWATFEHDDLAPNYDWKANSASSASNQLLFKKGSVQGIGGILYDTATKHGTPPYQVFDLFEYGVPRDPSGSFMVTSQDEPENFTNIQGINSCVKQNLNDVWSHYFYNGSIWLNMDGTTPERQAYIIDSLGYNISNAGKGSYARGSLNCANVTMETFTQTFKKSIGDINASNLANCFSCHSSPTFQSGSNATSPLYLSHVFQDYLSSQRGRKLEEIERIKLKNEQRVTEYLQSK</sequence>
<protein>
    <recommendedName>
        <fullName evidence="4">Lipoprotein</fullName>
    </recommendedName>
</protein>
<keyword evidence="1" id="KW-0732">Signal</keyword>
<evidence type="ECO:0000256" key="1">
    <source>
        <dbReference type="SAM" id="SignalP"/>
    </source>
</evidence>